<keyword evidence="7" id="KW-1185">Reference proteome</keyword>
<dbReference type="SUPFAM" id="SSF55347">
    <property type="entry name" value="Glyceraldehyde-3-phosphate dehydrogenase-like, C-terminal domain"/>
    <property type="match status" value="1"/>
</dbReference>
<evidence type="ECO:0000313" key="7">
    <source>
        <dbReference type="Proteomes" id="UP000051645"/>
    </source>
</evidence>
<evidence type="ECO:0000313" key="6">
    <source>
        <dbReference type="EMBL" id="KRN29939.1"/>
    </source>
</evidence>
<proteinExistence type="inferred from homology"/>
<evidence type="ECO:0000259" key="3">
    <source>
        <dbReference type="Pfam" id="PF01408"/>
    </source>
</evidence>
<dbReference type="InterPro" id="IPR000683">
    <property type="entry name" value="Gfo/Idh/MocA-like_OxRdtase_N"/>
</dbReference>
<dbReference type="InterPro" id="IPR036291">
    <property type="entry name" value="NAD(P)-bd_dom_sf"/>
</dbReference>
<dbReference type="SUPFAM" id="SSF51735">
    <property type="entry name" value="NAD(P)-binding Rossmann-fold domains"/>
    <property type="match status" value="1"/>
</dbReference>
<dbReference type="EMBL" id="JQAZ01000010">
    <property type="protein sequence ID" value="KRN29939.1"/>
    <property type="molecule type" value="Genomic_DNA"/>
</dbReference>
<dbReference type="EMBL" id="JQAT01000010">
    <property type="protein sequence ID" value="KRN27278.1"/>
    <property type="molecule type" value="Genomic_DNA"/>
</dbReference>
<gene>
    <name evidence="5" type="ORF">IV38_GL000684</name>
    <name evidence="6" type="ORF">IV40_GL000537</name>
</gene>
<name>A0A0R2FGD1_9LACO</name>
<dbReference type="Gene3D" id="3.40.50.720">
    <property type="entry name" value="NAD(P)-binding Rossmann-like Domain"/>
    <property type="match status" value="1"/>
</dbReference>
<dbReference type="RefSeq" id="WP_057771170.1">
    <property type="nucleotide sequence ID" value="NZ_JQAT01000010.1"/>
</dbReference>
<dbReference type="InterPro" id="IPR050984">
    <property type="entry name" value="Gfo/Idh/MocA_domain"/>
</dbReference>
<dbReference type="GO" id="GO:0016491">
    <property type="term" value="F:oxidoreductase activity"/>
    <property type="evidence" value="ECO:0007669"/>
    <property type="project" value="UniProtKB-KW"/>
</dbReference>
<evidence type="ECO:0000256" key="1">
    <source>
        <dbReference type="ARBA" id="ARBA00010928"/>
    </source>
</evidence>
<dbReference type="OrthoDB" id="9815825at2"/>
<feature type="domain" description="GFO/IDH/MocA-like oxidoreductase" evidence="4">
    <location>
        <begin position="131"/>
        <end position="241"/>
    </location>
</feature>
<dbReference type="PATRIC" id="fig|81857.3.peg.688"/>
<dbReference type="Pfam" id="PF01408">
    <property type="entry name" value="GFO_IDH_MocA"/>
    <property type="match status" value="1"/>
</dbReference>
<dbReference type="STRING" id="81857.IV38_GL000684"/>
<dbReference type="PANTHER" id="PTHR22604:SF105">
    <property type="entry name" value="TRANS-1,2-DIHYDROBENZENE-1,2-DIOL DEHYDROGENASE"/>
    <property type="match status" value="1"/>
</dbReference>
<organism evidence="5 8">
    <name type="scientific">Lactobacillus selangorensis</name>
    <dbReference type="NCBI Taxonomy" id="81857"/>
    <lineage>
        <taxon>Bacteria</taxon>
        <taxon>Bacillati</taxon>
        <taxon>Bacillota</taxon>
        <taxon>Bacilli</taxon>
        <taxon>Lactobacillales</taxon>
        <taxon>Lactobacillaceae</taxon>
        <taxon>Lactobacillus</taxon>
    </lineage>
</organism>
<protein>
    <submittedName>
        <fullName evidence="5">Oxidoreductase, NAD-binding Rossmann fold family protein</fullName>
    </submittedName>
</protein>
<evidence type="ECO:0000256" key="2">
    <source>
        <dbReference type="ARBA" id="ARBA00023002"/>
    </source>
</evidence>
<evidence type="ECO:0000313" key="5">
    <source>
        <dbReference type="EMBL" id="KRN27278.1"/>
    </source>
</evidence>
<dbReference type="Proteomes" id="UP000051645">
    <property type="component" value="Unassembled WGS sequence"/>
</dbReference>
<evidence type="ECO:0000259" key="4">
    <source>
        <dbReference type="Pfam" id="PF22725"/>
    </source>
</evidence>
<feature type="domain" description="Gfo/Idh/MocA-like oxidoreductase N-terminal" evidence="3">
    <location>
        <begin position="5"/>
        <end position="120"/>
    </location>
</feature>
<comment type="caution">
    <text evidence="5">The sequence shown here is derived from an EMBL/GenBank/DDBJ whole genome shotgun (WGS) entry which is preliminary data.</text>
</comment>
<evidence type="ECO:0000313" key="8">
    <source>
        <dbReference type="Proteomes" id="UP000051751"/>
    </source>
</evidence>
<comment type="similarity">
    <text evidence="1">Belongs to the Gfo/Idh/MocA family.</text>
</comment>
<dbReference type="GO" id="GO:0000166">
    <property type="term" value="F:nucleotide binding"/>
    <property type="evidence" value="ECO:0007669"/>
    <property type="project" value="InterPro"/>
</dbReference>
<dbReference type="InterPro" id="IPR055170">
    <property type="entry name" value="GFO_IDH_MocA-like_dom"/>
</dbReference>
<reference evidence="7 8" key="1">
    <citation type="journal article" date="2015" name="Genome Announc.">
        <title>Expanding the biotechnology potential of lactobacilli through comparative genomics of 213 strains and associated genera.</title>
        <authorList>
            <person name="Sun Z."/>
            <person name="Harris H.M."/>
            <person name="McCann A."/>
            <person name="Guo C."/>
            <person name="Argimon S."/>
            <person name="Zhang W."/>
            <person name="Yang X."/>
            <person name="Jeffery I.B."/>
            <person name="Cooney J.C."/>
            <person name="Kagawa T.F."/>
            <person name="Liu W."/>
            <person name="Song Y."/>
            <person name="Salvetti E."/>
            <person name="Wrobel A."/>
            <person name="Rasinkangas P."/>
            <person name="Parkhill J."/>
            <person name="Rea M.C."/>
            <person name="O'Sullivan O."/>
            <person name="Ritari J."/>
            <person name="Douillard F.P."/>
            <person name="Paul Ross R."/>
            <person name="Yang R."/>
            <person name="Briner A.E."/>
            <person name="Felis G.E."/>
            <person name="de Vos W.M."/>
            <person name="Barrangou R."/>
            <person name="Klaenhammer T.R."/>
            <person name="Caufield P.W."/>
            <person name="Cui Y."/>
            <person name="Zhang H."/>
            <person name="O'Toole P.W."/>
        </authorList>
    </citation>
    <scope>NUCLEOTIDE SEQUENCE [LARGE SCALE GENOMIC DNA]</scope>
    <source>
        <strain evidence="5 8">ATCC BAA-66</strain>
        <strain evidence="6 7">DSM 13344</strain>
    </source>
</reference>
<sequence length="327" mass="36672">MTKTLKWGIIGLGAQANNFATYFDQPDGVLYGAASRHLDKAELFTQKHHIPHAYGSYAEMLADPAIDIVYIATPHNYHIEWILASLKAGKHVLCEKAITMESKQLNTAITLAHEKHLVLAEAMTIYHMPLFAEIKRQQEKRALGPLKTINVSFGSYKELDPKNRFWNPDLAGGALLDIGVYALSFARYFMSAQLLATQMKRSKSGVDSQSAFLITDEPGEQVTVALNLHAKMPKQGVVTFENGYFTVMDYPRADTAVLTHSDGQSETIEAGDATKALNYEIRDFQEVVRGNQPNDTLQLTQDVMNLMTAARREWHYLYPFENANDLD</sequence>
<dbReference type="PANTHER" id="PTHR22604">
    <property type="entry name" value="OXIDOREDUCTASES"/>
    <property type="match status" value="1"/>
</dbReference>
<accession>A0A0R2FGD1</accession>
<dbReference type="Pfam" id="PF22725">
    <property type="entry name" value="GFO_IDH_MocA_C3"/>
    <property type="match status" value="1"/>
</dbReference>
<keyword evidence="2" id="KW-0560">Oxidoreductase</keyword>
<dbReference type="Gene3D" id="3.30.360.10">
    <property type="entry name" value="Dihydrodipicolinate Reductase, domain 2"/>
    <property type="match status" value="1"/>
</dbReference>
<dbReference type="AlphaFoldDB" id="A0A0R2FGD1"/>
<dbReference type="Proteomes" id="UP000051751">
    <property type="component" value="Unassembled WGS sequence"/>
</dbReference>